<dbReference type="PANTHER" id="PTHR46162:SF9">
    <property type="entry name" value="MATH DOMAIN-CONTAINING PROTEIN"/>
    <property type="match status" value="1"/>
</dbReference>
<dbReference type="CDD" id="cd00121">
    <property type="entry name" value="MATH"/>
    <property type="match status" value="1"/>
</dbReference>
<dbReference type="PROSITE" id="PS50144">
    <property type="entry name" value="MATH"/>
    <property type="match status" value="1"/>
</dbReference>
<dbReference type="InterPro" id="IPR002083">
    <property type="entry name" value="MATH/TRAF_dom"/>
</dbReference>
<reference evidence="2 3" key="1">
    <citation type="submission" date="2021-02" db="EMBL/GenBank/DDBJ databases">
        <title>Plant Genome Project.</title>
        <authorList>
            <person name="Zhang R.-G."/>
        </authorList>
    </citation>
    <scope>NUCLEOTIDE SEQUENCE [LARGE SCALE GENOMIC DNA]</scope>
    <source>
        <tissue evidence="2">Leaves</tissue>
    </source>
</reference>
<evidence type="ECO:0000259" key="1">
    <source>
        <dbReference type="PROSITE" id="PS50144"/>
    </source>
</evidence>
<evidence type="ECO:0000313" key="2">
    <source>
        <dbReference type="EMBL" id="KAH7565353.1"/>
    </source>
</evidence>
<dbReference type="InterPro" id="IPR008974">
    <property type="entry name" value="TRAF-like"/>
</dbReference>
<name>A0ABQ8HLX0_9ROSI</name>
<proteinExistence type="predicted"/>
<dbReference type="Gene3D" id="2.60.210.10">
    <property type="entry name" value="Apoptosis, Tumor Necrosis Factor Receptor Associated Protein 2, Chain A"/>
    <property type="match status" value="1"/>
</dbReference>
<feature type="domain" description="MATH" evidence="1">
    <location>
        <begin position="14"/>
        <end position="142"/>
    </location>
</feature>
<dbReference type="SUPFAM" id="SSF49599">
    <property type="entry name" value="TRAF domain-like"/>
    <property type="match status" value="1"/>
</dbReference>
<evidence type="ECO:0000313" key="3">
    <source>
        <dbReference type="Proteomes" id="UP000827721"/>
    </source>
</evidence>
<organism evidence="2 3">
    <name type="scientific">Xanthoceras sorbifolium</name>
    <dbReference type="NCBI Taxonomy" id="99658"/>
    <lineage>
        <taxon>Eukaryota</taxon>
        <taxon>Viridiplantae</taxon>
        <taxon>Streptophyta</taxon>
        <taxon>Embryophyta</taxon>
        <taxon>Tracheophyta</taxon>
        <taxon>Spermatophyta</taxon>
        <taxon>Magnoliopsida</taxon>
        <taxon>eudicotyledons</taxon>
        <taxon>Gunneridae</taxon>
        <taxon>Pentapetalae</taxon>
        <taxon>rosids</taxon>
        <taxon>malvids</taxon>
        <taxon>Sapindales</taxon>
        <taxon>Sapindaceae</taxon>
        <taxon>Xanthoceroideae</taxon>
        <taxon>Xanthoceras</taxon>
    </lineage>
</organism>
<accession>A0ABQ8HLX0</accession>
<sequence length="152" mass="16683">MAEAATLIGRNAPPSHYLIKIESFSILKASIKTCISDEFDAGGYKWNVLLCPDGNGRGKGNCISIFLEVPRSSIPADTKLFLKYILRVKDQKNGKHIYTEGNELFASNKAVLGLPEFLSLAKLRDPKMGYLVDDTLIIEAEVTLLGLVLPKS</sequence>
<keyword evidence="3" id="KW-1185">Reference proteome</keyword>
<dbReference type="PANTHER" id="PTHR46162">
    <property type="entry name" value="TRAF-LIKE FAMILY PROTEIN"/>
    <property type="match status" value="1"/>
</dbReference>
<gene>
    <name evidence="2" type="ORF">JRO89_XS09G0193200</name>
</gene>
<dbReference type="Pfam" id="PF22486">
    <property type="entry name" value="MATH_2"/>
    <property type="match status" value="1"/>
</dbReference>
<comment type="caution">
    <text evidence="2">The sequence shown here is derived from an EMBL/GenBank/DDBJ whole genome shotgun (WGS) entry which is preliminary data.</text>
</comment>
<dbReference type="Proteomes" id="UP000827721">
    <property type="component" value="Unassembled WGS sequence"/>
</dbReference>
<dbReference type="EMBL" id="JAFEMO010000009">
    <property type="protein sequence ID" value="KAH7565353.1"/>
    <property type="molecule type" value="Genomic_DNA"/>
</dbReference>
<protein>
    <recommendedName>
        <fullName evidence="1">MATH domain-containing protein</fullName>
    </recommendedName>
</protein>